<dbReference type="VEuPathDB" id="TriTrypDB:TvY486_0002760"/>
<dbReference type="EMBL" id="CAEX01005359">
    <property type="protein sequence ID" value="CCD20351.1"/>
    <property type="molecule type" value="Genomic_DNA"/>
</dbReference>
<gene>
    <name evidence="2" type="ORF">TvY486_0002760</name>
</gene>
<feature type="compositionally biased region" description="Basic residues" evidence="1">
    <location>
        <begin position="96"/>
        <end position="109"/>
    </location>
</feature>
<feature type="compositionally biased region" description="Basic and acidic residues" evidence="1">
    <location>
        <begin position="62"/>
        <end position="78"/>
    </location>
</feature>
<evidence type="ECO:0000256" key="1">
    <source>
        <dbReference type="SAM" id="MobiDB-lite"/>
    </source>
</evidence>
<dbReference type="Proteomes" id="UP000009027">
    <property type="component" value="Unassembled WGS sequence"/>
</dbReference>
<organism evidence="2 3">
    <name type="scientific">Trypanosoma vivax (strain Y486)</name>
    <dbReference type="NCBI Taxonomy" id="1055687"/>
    <lineage>
        <taxon>Eukaryota</taxon>
        <taxon>Discoba</taxon>
        <taxon>Euglenozoa</taxon>
        <taxon>Kinetoplastea</taxon>
        <taxon>Metakinetoplastina</taxon>
        <taxon>Trypanosomatida</taxon>
        <taxon>Trypanosomatidae</taxon>
        <taxon>Trypanosoma</taxon>
        <taxon>Duttonella</taxon>
    </lineage>
</organism>
<feature type="region of interest" description="Disordered" evidence="1">
    <location>
        <begin position="1"/>
        <end position="149"/>
    </location>
</feature>
<dbReference type="AlphaFoldDB" id="F9WS13"/>
<proteinExistence type="predicted"/>
<reference evidence="2 3" key="1">
    <citation type="journal article" date="2012" name="Proc. Natl. Acad. Sci. U.S.A.">
        <title>Antigenic diversity is generated by distinct evolutionary mechanisms in African trypanosome species.</title>
        <authorList>
            <person name="Jackson A.P."/>
            <person name="Berry A."/>
            <person name="Aslett M."/>
            <person name="Allison H.C."/>
            <person name="Burton P."/>
            <person name="Vavrova-Anderson J."/>
            <person name="Brown R."/>
            <person name="Browne H."/>
            <person name="Corton N."/>
            <person name="Hauser H."/>
            <person name="Gamble J."/>
            <person name="Gilderthorp R."/>
            <person name="Marcello L."/>
            <person name="McQuillan J."/>
            <person name="Otto T.D."/>
            <person name="Quail M.A."/>
            <person name="Sanders M.J."/>
            <person name="van Tonder A."/>
            <person name="Ginger M.L."/>
            <person name="Field M.C."/>
            <person name="Barry J.D."/>
            <person name="Hertz-Fowler C."/>
            <person name="Berriman M."/>
        </authorList>
    </citation>
    <scope>NUCLEOTIDE SEQUENCE</scope>
    <source>
        <strain evidence="2 3">Y486</strain>
    </source>
</reference>
<name>F9WS13_TRYVY</name>
<feature type="compositionally biased region" description="Basic and acidic residues" evidence="1">
    <location>
        <begin position="16"/>
        <end position="25"/>
    </location>
</feature>
<feature type="compositionally biased region" description="Basic and acidic residues" evidence="1">
    <location>
        <begin position="136"/>
        <end position="149"/>
    </location>
</feature>
<feature type="non-terminal residue" evidence="2">
    <location>
        <position position="149"/>
    </location>
</feature>
<sequence>MHAPAGTRNPPKGRKSHDTPEERAKLARSALFRQSQRKSAKEGNSKHNLKKRKGTRHGQRAAHKEQNARNDACNEGRSARTRGTQTQRNADAARVARTHKNSRPQRTKQHATNSAGPRTKKTTMTQQKRTGRRHSIACEKNTEHQEKEK</sequence>
<feature type="compositionally biased region" description="Basic residues" evidence="1">
    <location>
        <begin position="47"/>
        <end position="61"/>
    </location>
</feature>
<accession>F9WS13</accession>
<keyword evidence="3" id="KW-1185">Reference proteome</keyword>
<evidence type="ECO:0000313" key="2">
    <source>
        <dbReference type="EMBL" id="CCD20351.1"/>
    </source>
</evidence>
<evidence type="ECO:0000313" key="3">
    <source>
        <dbReference type="Proteomes" id="UP000009027"/>
    </source>
</evidence>
<protein>
    <submittedName>
        <fullName evidence="2">Uncharacterized protein</fullName>
    </submittedName>
</protein>